<keyword evidence="2" id="KW-1185">Reference proteome</keyword>
<dbReference type="Proteomes" id="UP000017836">
    <property type="component" value="Unassembled WGS sequence"/>
</dbReference>
<dbReference type="AlphaFoldDB" id="W1PPT8"/>
<gene>
    <name evidence="1" type="ORF">AMTR_s00035p00161240</name>
</gene>
<reference evidence="2" key="1">
    <citation type="journal article" date="2013" name="Science">
        <title>The Amborella genome and the evolution of flowering plants.</title>
        <authorList>
            <consortium name="Amborella Genome Project"/>
        </authorList>
    </citation>
    <scope>NUCLEOTIDE SEQUENCE [LARGE SCALE GENOMIC DNA]</scope>
</reference>
<organism evidence="1 2">
    <name type="scientific">Amborella trichopoda</name>
    <dbReference type="NCBI Taxonomy" id="13333"/>
    <lineage>
        <taxon>Eukaryota</taxon>
        <taxon>Viridiplantae</taxon>
        <taxon>Streptophyta</taxon>
        <taxon>Embryophyta</taxon>
        <taxon>Tracheophyta</taxon>
        <taxon>Spermatophyta</taxon>
        <taxon>Magnoliopsida</taxon>
        <taxon>Amborellales</taxon>
        <taxon>Amborellaceae</taxon>
        <taxon>Amborella</taxon>
    </lineage>
</organism>
<evidence type="ECO:0000313" key="2">
    <source>
        <dbReference type="Proteomes" id="UP000017836"/>
    </source>
</evidence>
<dbReference type="Gramene" id="ERN12057">
    <property type="protein sequence ID" value="ERN12057"/>
    <property type="gene ID" value="AMTR_s00035p00161240"/>
</dbReference>
<dbReference type="HOGENOM" id="CLU_2362524_0_0_1"/>
<sequence length="96" mass="10770">MGDSEEVSWVSTCTITPSLASQEQHLELGPSQIFMLTIKYIQKALLLPKSDPNLDPDFSSSSRESILHRRKTSLSECLSHNDAGVDFYMPRRSISL</sequence>
<name>W1PPT8_AMBTC</name>
<dbReference type="InterPro" id="IPR023213">
    <property type="entry name" value="CAT-like_dom_sf"/>
</dbReference>
<evidence type="ECO:0000313" key="1">
    <source>
        <dbReference type="EMBL" id="ERN12057.1"/>
    </source>
</evidence>
<dbReference type="EMBL" id="KI392639">
    <property type="protein sequence ID" value="ERN12057.1"/>
    <property type="molecule type" value="Genomic_DNA"/>
</dbReference>
<accession>W1PPT8</accession>
<protein>
    <submittedName>
        <fullName evidence="1">Uncharacterized protein</fullName>
    </submittedName>
</protein>
<proteinExistence type="predicted"/>
<dbReference type="Gene3D" id="3.30.559.10">
    <property type="entry name" value="Chloramphenicol acetyltransferase-like domain"/>
    <property type="match status" value="1"/>
</dbReference>